<feature type="region of interest" description="Disordered" evidence="1">
    <location>
        <begin position="145"/>
        <end position="168"/>
    </location>
</feature>
<evidence type="ECO:0000256" key="1">
    <source>
        <dbReference type="SAM" id="MobiDB-lite"/>
    </source>
</evidence>
<dbReference type="Pfam" id="PF07862">
    <property type="entry name" value="Nif11"/>
    <property type="match status" value="1"/>
</dbReference>
<gene>
    <name evidence="3" type="ORF">ACFQZM_02965</name>
</gene>
<comment type="caution">
    <text evidence="3">The sequence shown here is derived from an EMBL/GenBank/DDBJ whole genome shotgun (WGS) entry which is preliminary data.</text>
</comment>
<feature type="domain" description="Nif11" evidence="2">
    <location>
        <begin position="1"/>
        <end position="47"/>
    </location>
</feature>
<accession>A0ABW2XAG0</accession>
<sequence>MSVESCAAFLRAALQDAQVRQQMKAMTAVGELVRLGREHGYLFDGRDVAVASSASEFATYTKPSAPGPSAAKVPAPRPAPSATEPSATEPTAFYHHEYDMDQIPGFAAVIDELPALKIKPSTVDLARFDEGFRADDLRSTSLAPGSAEYERWRAEPPDPPPAPGSRRDFHLVNLDEHVEHEGYAAYFAAKVRLVDALEKVFGGDVRLSGGMWYPPSAYRLWHTNEDQPGWRMYLIDFDGEFADPEHTSFFRYQHPETRELVTLPERPRLVRFFKIEQDPERLFWHCIVNPTRRHRWSFGCTVPDTWLDDIAGRS</sequence>
<dbReference type="Proteomes" id="UP001597063">
    <property type="component" value="Unassembled WGS sequence"/>
</dbReference>
<dbReference type="RefSeq" id="WP_131758920.1">
    <property type="nucleotide sequence ID" value="NZ_CAACUY010000063.1"/>
</dbReference>
<dbReference type="EMBL" id="JBHTGP010000003">
    <property type="protein sequence ID" value="MFD0683447.1"/>
    <property type="molecule type" value="Genomic_DNA"/>
</dbReference>
<organism evidence="3 4">
    <name type="scientific">Actinomadura fibrosa</name>
    <dbReference type="NCBI Taxonomy" id="111802"/>
    <lineage>
        <taxon>Bacteria</taxon>
        <taxon>Bacillati</taxon>
        <taxon>Actinomycetota</taxon>
        <taxon>Actinomycetes</taxon>
        <taxon>Streptosporangiales</taxon>
        <taxon>Thermomonosporaceae</taxon>
        <taxon>Actinomadura</taxon>
    </lineage>
</organism>
<proteinExistence type="predicted"/>
<evidence type="ECO:0000313" key="3">
    <source>
        <dbReference type="EMBL" id="MFD0683447.1"/>
    </source>
</evidence>
<reference evidence="4" key="1">
    <citation type="journal article" date="2019" name="Int. J. Syst. Evol. Microbiol.">
        <title>The Global Catalogue of Microorganisms (GCM) 10K type strain sequencing project: providing services to taxonomists for standard genome sequencing and annotation.</title>
        <authorList>
            <consortium name="The Broad Institute Genomics Platform"/>
            <consortium name="The Broad Institute Genome Sequencing Center for Infectious Disease"/>
            <person name="Wu L."/>
            <person name="Ma J."/>
        </authorList>
    </citation>
    <scope>NUCLEOTIDE SEQUENCE [LARGE SCALE GENOMIC DNA]</scope>
    <source>
        <strain evidence="4">JCM 9371</strain>
    </source>
</reference>
<evidence type="ECO:0000259" key="2">
    <source>
        <dbReference type="Pfam" id="PF07862"/>
    </source>
</evidence>
<dbReference type="InterPro" id="IPR012903">
    <property type="entry name" value="Nif11"/>
</dbReference>
<protein>
    <submittedName>
        <fullName evidence="3">Nif11 family protein</fullName>
    </submittedName>
</protein>
<evidence type="ECO:0000313" key="4">
    <source>
        <dbReference type="Proteomes" id="UP001597063"/>
    </source>
</evidence>
<name>A0ABW2XAG0_9ACTN</name>
<feature type="region of interest" description="Disordered" evidence="1">
    <location>
        <begin position="62"/>
        <end position="87"/>
    </location>
</feature>
<keyword evidence="4" id="KW-1185">Reference proteome</keyword>